<organism evidence="2">
    <name type="scientific">Laccaria bicolor (strain S238N-H82 / ATCC MYA-4686)</name>
    <name type="common">Bicoloured deceiver</name>
    <name type="synonym">Laccaria laccata var. bicolor</name>
    <dbReference type="NCBI Taxonomy" id="486041"/>
    <lineage>
        <taxon>Eukaryota</taxon>
        <taxon>Fungi</taxon>
        <taxon>Dikarya</taxon>
        <taxon>Basidiomycota</taxon>
        <taxon>Agaricomycotina</taxon>
        <taxon>Agaricomycetes</taxon>
        <taxon>Agaricomycetidae</taxon>
        <taxon>Agaricales</taxon>
        <taxon>Agaricineae</taxon>
        <taxon>Hydnangiaceae</taxon>
        <taxon>Laccaria</taxon>
    </lineage>
</organism>
<dbReference type="InParanoid" id="B0DUU8"/>
<dbReference type="EMBL" id="DS547137">
    <property type="protein sequence ID" value="EDR01606.1"/>
    <property type="molecule type" value="Genomic_DNA"/>
</dbReference>
<dbReference type="Proteomes" id="UP000001194">
    <property type="component" value="Unassembled WGS sequence"/>
</dbReference>
<evidence type="ECO:0000313" key="2">
    <source>
        <dbReference type="Proteomes" id="UP000001194"/>
    </source>
</evidence>
<dbReference type="RefSeq" id="XP_001887682.1">
    <property type="nucleotide sequence ID" value="XM_001887647.1"/>
</dbReference>
<accession>B0DUU8</accession>
<dbReference type="KEGG" id="lbc:LACBIDRAFT_310668"/>
<dbReference type="GeneID" id="6083359"/>
<evidence type="ECO:0000313" key="1">
    <source>
        <dbReference type="EMBL" id="EDR01606.1"/>
    </source>
</evidence>
<dbReference type="HOGENOM" id="CLU_2850111_0_0_1"/>
<keyword evidence="2" id="KW-1185">Reference proteome</keyword>
<protein>
    <submittedName>
        <fullName evidence="1">Predicted protein</fullName>
    </submittedName>
</protein>
<name>B0DUU8_LACBS</name>
<dbReference type="AlphaFoldDB" id="B0DUU8"/>
<proteinExistence type="predicted"/>
<sequence>MFGYMSVSDVFGFLQNLQTYPIVRGSPKCLLQAQPESGCPTNKISGPSPILALTYLSGVKSSNPT</sequence>
<gene>
    <name evidence="1" type="ORF">LACBIDRAFT_310668</name>
</gene>
<reference evidence="1 2" key="1">
    <citation type="journal article" date="2008" name="Nature">
        <title>The genome of Laccaria bicolor provides insights into mycorrhizal symbiosis.</title>
        <authorList>
            <person name="Martin F."/>
            <person name="Aerts A."/>
            <person name="Ahren D."/>
            <person name="Brun A."/>
            <person name="Danchin E.G.J."/>
            <person name="Duchaussoy F."/>
            <person name="Gibon J."/>
            <person name="Kohler A."/>
            <person name="Lindquist E."/>
            <person name="Pereda V."/>
            <person name="Salamov A."/>
            <person name="Shapiro H.J."/>
            <person name="Wuyts J."/>
            <person name="Blaudez D."/>
            <person name="Buee M."/>
            <person name="Brokstein P."/>
            <person name="Canbaeck B."/>
            <person name="Cohen D."/>
            <person name="Courty P.E."/>
            <person name="Coutinho P.M."/>
            <person name="Delaruelle C."/>
            <person name="Detter J.C."/>
            <person name="Deveau A."/>
            <person name="DiFazio S."/>
            <person name="Duplessis S."/>
            <person name="Fraissinet-Tachet L."/>
            <person name="Lucic E."/>
            <person name="Frey-Klett P."/>
            <person name="Fourrey C."/>
            <person name="Feussner I."/>
            <person name="Gay G."/>
            <person name="Grimwood J."/>
            <person name="Hoegger P.J."/>
            <person name="Jain P."/>
            <person name="Kilaru S."/>
            <person name="Labbe J."/>
            <person name="Lin Y.C."/>
            <person name="Legue V."/>
            <person name="Le Tacon F."/>
            <person name="Marmeisse R."/>
            <person name="Melayah D."/>
            <person name="Montanini B."/>
            <person name="Muratet M."/>
            <person name="Nehls U."/>
            <person name="Niculita-Hirzel H."/>
            <person name="Oudot-Le Secq M.P."/>
            <person name="Peter M."/>
            <person name="Quesneville H."/>
            <person name="Rajashekar B."/>
            <person name="Reich M."/>
            <person name="Rouhier N."/>
            <person name="Schmutz J."/>
            <person name="Yin T."/>
            <person name="Chalot M."/>
            <person name="Henrissat B."/>
            <person name="Kuees U."/>
            <person name="Lucas S."/>
            <person name="Van de Peer Y."/>
            <person name="Podila G.K."/>
            <person name="Polle A."/>
            <person name="Pukkila P.J."/>
            <person name="Richardson P.M."/>
            <person name="Rouze P."/>
            <person name="Sanders I.R."/>
            <person name="Stajich J.E."/>
            <person name="Tunlid A."/>
            <person name="Tuskan G."/>
            <person name="Grigoriev I.V."/>
        </authorList>
    </citation>
    <scope>NUCLEOTIDE SEQUENCE [LARGE SCALE GENOMIC DNA]</scope>
    <source>
        <strain evidence="2">S238N-H82 / ATCC MYA-4686</strain>
    </source>
</reference>